<evidence type="ECO:0000256" key="2">
    <source>
        <dbReference type="ARBA" id="ARBA00008017"/>
    </source>
</evidence>
<dbReference type="AlphaFoldDB" id="A0A366K9E3"/>
<comment type="caution">
    <text evidence="10">The sequence shown here is derived from an EMBL/GenBank/DDBJ whole genome shotgun (WGS) entry which is preliminary data.</text>
</comment>
<dbReference type="PANTHER" id="PTHR30221">
    <property type="entry name" value="SMALL-CONDUCTANCE MECHANOSENSITIVE CHANNEL"/>
    <property type="match status" value="1"/>
</dbReference>
<gene>
    <name evidence="10" type="ORF">CRD60_05100</name>
</gene>
<evidence type="ECO:0000256" key="1">
    <source>
        <dbReference type="ARBA" id="ARBA00004651"/>
    </source>
</evidence>
<dbReference type="GO" id="GO:0008381">
    <property type="term" value="F:mechanosensitive monoatomic ion channel activity"/>
    <property type="evidence" value="ECO:0007669"/>
    <property type="project" value="InterPro"/>
</dbReference>
<evidence type="ECO:0000313" key="11">
    <source>
        <dbReference type="Proteomes" id="UP000252530"/>
    </source>
</evidence>
<evidence type="ECO:0000256" key="4">
    <source>
        <dbReference type="ARBA" id="ARBA00022692"/>
    </source>
</evidence>
<feature type="domain" description="Mechanosensitive ion channel transmembrane helices 2/3" evidence="9">
    <location>
        <begin position="53"/>
        <end position="95"/>
    </location>
</feature>
<dbReference type="Gene3D" id="2.30.30.60">
    <property type="match status" value="1"/>
</dbReference>
<evidence type="ECO:0000256" key="3">
    <source>
        <dbReference type="ARBA" id="ARBA00022475"/>
    </source>
</evidence>
<evidence type="ECO:0000313" key="10">
    <source>
        <dbReference type="EMBL" id="RBP97947.1"/>
    </source>
</evidence>
<evidence type="ECO:0000256" key="6">
    <source>
        <dbReference type="ARBA" id="ARBA00023136"/>
    </source>
</evidence>
<dbReference type="Proteomes" id="UP000252530">
    <property type="component" value="Unassembled WGS sequence"/>
</dbReference>
<dbReference type="Pfam" id="PF00924">
    <property type="entry name" value="MS_channel_2nd"/>
    <property type="match status" value="1"/>
</dbReference>
<keyword evidence="11" id="KW-1185">Reference proteome</keyword>
<dbReference type="InterPro" id="IPR010920">
    <property type="entry name" value="LSM_dom_sf"/>
</dbReference>
<feature type="transmembrane region" description="Helical" evidence="7">
    <location>
        <begin position="15"/>
        <end position="36"/>
    </location>
</feature>
<feature type="transmembrane region" description="Helical" evidence="7">
    <location>
        <begin position="74"/>
        <end position="94"/>
    </location>
</feature>
<keyword evidence="4 7" id="KW-0812">Transmembrane</keyword>
<dbReference type="PANTHER" id="PTHR30221:SF1">
    <property type="entry name" value="SMALL-CONDUCTANCE MECHANOSENSITIVE CHANNEL"/>
    <property type="match status" value="1"/>
</dbReference>
<evidence type="ECO:0000256" key="7">
    <source>
        <dbReference type="SAM" id="Phobius"/>
    </source>
</evidence>
<evidence type="ECO:0000256" key="5">
    <source>
        <dbReference type="ARBA" id="ARBA00022989"/>
    </source>
</evidence>
<accession>A0A366K9E3</accession>
<reference evidence="10 11" key="1">
    <citation type="submission" date="2017-10" db="EMBL/GenBank/DDBJ databases">
        <title>Bifidobacterium xylocopum sp. nov. and Bifidobacterium aemilianum sp. nov., from the carpenter bee (Xylocopa violacea) digestive tract.</title>
        <authorList>
            <person name="Alberoni D."/>
            <person name="Baffoni L."/>
            <person name="Di Gioia D."/>
            <person name="Gaggia F."/>
            <person name="Biavati B."/>
        </authorList>
    </citation>
    <scope>NUCLEOTIDE SEQUENCE [LARGE SCALE GENOMIC DNA]</scope>
    <source>
        <strain evidence="10 11">XV10</strain>
    </source>
</reference>
<dbReference type="SUPFAM" id="SSF82861">
    <property type="entry name" value="Mechanosensitive channel protein MscS (YggB), transmembrane region"/>
    <property type="match status" value="1"/>
</dbReference>
<evidence type="ECO:0000259" key="8">
    <source>
        <dbReference type="Pfam" id="PF00924"/>
    </source>
</evidence>
<evidence type="ECO:0000259" key="9">
    <source>
        <dbReference type="Pfam" id="PF21088"/>
    </source>
</evidence>
<keyword evidence="3" id="KW-1003">Cell membrane</keyword>
<dbReference type="InterPro" id="IPR045275">
    <property type="entry name" value="MscS_archaea/bacteria_type"/>
</dbReference>
<keyword evidence="6 7" id="KW-0472">Membrane</keyword>
<feature type="transmembrane region" description="Helical" evidence="7">
    <location>
        <begin position="48"/>
        <end position="68"/>
    </location>
</feature>
<proteinExistence type="inferred from homology"/>
<dbReference type="Pfam" id="PF21088">
    <property type="entry name" value="MS_channel_1st"/>
    <property type="match status" value="1"/>
</dbReference>
<protein>
    <submittedName>
        <fullName evidence="10">Transporter</fullName>
    </submittedName>
</protein>
<dbReference type="InterPro" id="IPR011014">
    <property type="entry name" value="MscS_channel_TM-2"/>
</dbReference>
<dbReference type="SUPFAM" id="SSF50182">
    <property type="entry name" value="Sm-like ribonucleoproteins"/>
    <property type="match status" value="1"/>
</dbReference>
<dbReference type="GO" id="GO:0005886">
    <property type="term" value="C:plasma membrane"/>
    <property type="evidence" value="ECO:0007669"/>
    <property type="project" value="UniProtKB-SubCell"/>
</dbReference>
<name>A0A366K9E3_9BIFI</name>
<keyword evidence="5 7" id="KW-1133">Transmembrane helix</keyword>
<dbReference type="InterPro" id="IPR023408">
    <property type="entry name" value="MscS_beta-dom_sf"/>
</dbReference>
<dbReference type="RefSeq" id="WP_113860235.1">
    <property type="nucleotide sequence ID" value="NZ_PDCG01000003.1"/>
</dbReference>
<comment type="subcellular location">
    <subcellularLocation>
        <location evidence="1">Cell membrane</location>
        <topology evidence="1">Multi-pass membrane protein</topology>
    </subcellularLocation>
</comment>
<dbReference type="InterPro" id="IPR049142">
    <property type="entry name" value="MS_channel_1st"/>
</dbReference>
<feature type="domain" description="Mechanosensitive ion channel MscS" evidence="8">
    <location>
        <begin position="96"/>
        <end position="157"/>
    </location>
</feature>
<dbReference type="EMBL" id="PDCG01000003">
    <property type="protein sequence ID" value="RBP97947.1"/>
    <property type="molecule type" value="Genomic_DNA"/>
</dbReference>
<dbReference type="OrthoDB" id="9775207at2"/>
<organism evidence="10 11">
    <name type="scientific">Bifidobacterium aemilianum</name>
    <dbReference type="NCBI Taxonomy" id="2493120"/>
    <lineage>
        <taxon>Bacteria</taxon>
        <taxon>Bacillati</taxon>
        <taxon>Actinomycetota</taxon>
        <taxon>Actinomycetes</taxon>
        <taxon>Bifidobacteriales</taxon>
        <taxon>Bifidobacteriaceae</taxon>
        <taxon>Bifidobacterium</taxon>
    </lineage>
</organism>
<comment type="similarity">
    <text evidence="2">Belongs to the MscS (TC 1.A.23) family.</text>
</comment>
<dbReference type="InterPro" id="IPR006685">
    <property type="entry name" value="MscS_channel_2nd"/>
</dbReference>
<dbReference type="Gene3D" id="1.10.287.1260">
    <property type="match status" value="1"/>
</dbReference>
<sequence length="258" mass="27391">MNWVIAWVKGHADKMLLLIVVLALAFIATKFLSHLLRQILEKSNVPSASIFVNLTRVTIWVFAAALVMQPVFGINPTTVITALGVGGLALSLGLKDTIANVVSGFELMVGKVIKPGDRVSINGTTGLVVDITWRQTVVLEDNGNRMMIPNSVLNTSALEAVATEANSGLTLPFTLKVGADTNQAQRQIQSLASRATAKLRDPATPIQVQFTGFSPYGISGQIQMTAKVGVTEVDLQDALVKALAGSDVIEQRGGLATD</sequence>